<evidence type="ECO:0000313" key="3">
    <source>
        <dbReference type="EMBL" id="GAX24410.1"/>
    </source>
</evidence>
<dbReference type="Proteomes" id="UP000198406">
    <property type="component" value="Unassembled WGS sequence"/>
</dbReference>
<gene>
    <name evidence="3" type="ORF">FisN_4Lh545</name>
</gene>
<feature type="chain" id="PRO_5013255665" description="Pentacotripeptide-repeat region of PRORP domain-containing protein" evidence="2">
    <location>
        <begin position="29"/>
        <end position="868"/>
    </location>
</feature>
<evidence type="ECO:0000256" key="1">
    <source>
        <dbReference type="ARBA" id="ARBA00022737"/>
    </source>
</evidence>
<dbReference type="Gene3D" id="1.25.40.10">
    <property type="entry name" value="Tetratricopeptide repeat domain"/>
    <property type="match status" value="3"/>
</dbReference>
<comment type="caution">
    <text evidence="3">The sequence shown here is derived from an EMBL/GenBank/DDBJ whole genome shotgun (WGS) entry which is preliminary data.</text>
</comment>
<organism evidence="3 4">
    <name type="scientific">Fistulifera solaris</name>
    <name type="common">Oleaginous diatom</name>
    <dbReference type="NCBI Taxonomy" id="1519565"/>
    <lineage>
        <taxon>Eukaryota</taxon>
        <taxon>Sar</taxon>
        <taxon>Stramenopiles</taxon>
        <taxon>Ochrophyta</taxon>
        <taxon>Bacillariophyta</taxon>
        <taxon>Bacillariophyceae</taxon>
        <taxon>Bacillariophycidae</taxon>
        <taxon>Naviculales</taxon>
        <taxon>Naviculaceae</taxon>
        <taxon>Fistulifera</taxon>
    </lineage>
</organism>
<dbReference type="AlphaFoldDB" id="A0A1Z5KDN3"/>
<keyword evidence="2" id="KW-0732">Signal</keyword>
<evidence type="ECO:0000313" key="4">
    <source>
        <dbReference type="Proteomes" id="UP000198406"/>
    </source>
</evidence>
<sequence>MMHCHTKRSRRRRLCLMIGLTAISEITSFSLPRSRGVNLFGSPTVATYGALHQHRSPNLHCGRLRSSYSDEEDRGETLKQAYKDIKPKSTRIPDLSAQPHAERIKWLRQATHNLIISERGTLVKGKWHEVVSILKGWSEFETKIESPIQMEKLLRRLVEERSVNKEVQLDIQLYNLVIDAWASAALSHSNGLSASQRARELLVTLQETYEASNDEAMKPNARSFQSVLHAVCKTESIVHVCRLLSWMVYLDKSKKNAAARPRRADFIKILEACADSGEKNPGTMVEGCMRQMKFAANIEPDTLCYNIAIKAYVKSKRGREAAEHAHRILDTMSAPPDMFTYSSVIAAWAVSGMKSHAVSRAEEILRMIENHPELEANTVALNSLMSAWVKSRNPAAIQRTHEIVRQMELSESAPPDLFSYNTLIHALSMHSAKNSSYAHRAYDVLLKMEKLHEAGRLDLAPNSFTYNLVIEAFARSKSSNAAALAAEVLRKLVKSKDAEPDTYSFSQVLLALSRNCMPGAAETADKLFMYMQKSYSTNVHPYAKPDAFCLSAVIAAHARSGEKGAAFRAEKLMQQVESDYENGLTDLKPTRVCYNALIDCWSKSNEGTLAARKAENVLQLMRKRFLDGDVSVAPNLITYNAVLNAWARSGTRCCARKAQEYLDQMWELYNAGDTTVKPNDLSYNTVINAISKSKDEQKAQKALRLLRRMDKLYQAGNKEARPNEVTYTAVLNSCAFPSVLDPKARRRVLDVAMFTLEELQRSRYGHPNQITYGTFIKACANLLPDDEDLRRVVLKQAFEQCCKDGQVGEMVLTHLRRAAPPDLYRELLAVAGVEASAISVRDLPQQWRCNLPTEKKRKTWSRSSRQDV</sequence>
<reference evidence="3 4" key="1">
    <citation type="journal article" date="2015" name="Plant Cell">
        <title>Oil accumulation by the oleaginous diatom Fistulifera solaris as revealed by the genome and transcriptome.</title>
        <authorList>
            <person name="Tanaka T."/>
            <person name="Maeda Y."/>
            <person name="Veluchamy A."/>
            <person name="Tanaka M."/>
            <person name="Abida H."/>
            <person name="Marechal E."/>
            <person name="Bowler C."/>
            <person name="Muto M."/>
            <person name="Sunaga Y."/>
            <person name="Tanaka M."/>
            <person name="Yoshino T."/>
            <person name="Taniguchi T."/>
            <person name="Fukuda Y."/>
            <person name="Nemoto M."/>
            <person name="Matsumoto M."/>
            <person name="Wong P.S."/>
            <person name="Aburatani S."/>
            <person name="Fujibuchi W."/>
        </authorList>
    </citation>
    <scope>NUCLEOTIDE SEQUENCE [LARGE SCALE GENOMIC DNA]</scope>
    <source>
        <strain evidence="3 4">JPCC DA0580</strain>
    </source>
</reference>
<accession>A0A1Z5KDN3</accession>
<keyword evidence="1" id="KW-0677">Repeat</keyword>
<evidence type="ECO:0008006" key="5">
    <source>
        <dbReference type="Google" id="ProtNLM"/>
    </source>
</evidence>
<dbReference type="EMBL" id="BDSP01000207">
    <property type="protein sequence ID" value="GAX24410.1"/>
    <property type="molecule type" value="Genomic_DNA"/>
</dbReference>
<keyword evidence="4" id="KW-1185">Reference proteome</keyword>
<dbReference type="OrthoDB" id="185373at2759"/>
<dbReference type="InterPro" id="IPR011990">
    <property type="entry name" value="TPR-like_helical_dom_sf"/>
</dbReference>
<evidence type="ECO:0000256" key="2">
    <source>
        <dbReference type="SAM" id="SignalP"/>
    </source>
</evidence>
<proteinExistence type="predicted"/>
<dbReference type="InParanoid" id="A0A1Z5KDN3"/>
<name>A0A1Z5KDN3_FISSO</name>
<dbReference type="PANTHER" id="PTHR47932:SF44">
    <property type="entry name" value="MIOREX COMPLEX COMPONENT 1"/>
    <property type="match status" value="1"/>
</dbReference>
<protein>
    <recommendedName>
        <fullName evidence="5">Pentacotripeptide-repeat region of PRORP domain-containing protein</fullName>
    </recommendedName>
</protein>
<feature type="signal peptide" evidence="2">
    <location>
        <begin position="1"/>
        <end position="28"/>
    </location>
</feature>
<dbReference type="PANTHER" id="PTHR47932">
    <property type="entry name" value="ATPASE EXPRESSION PROTEIN 3"/>
    <property type="match status" value="1"/>
</dbReference>